<evidence type="ECO:0000313" key="8">
    <source>
        <dbReference type="Proteomes" id="UP000198606"/>
    </source>
</evidence>
<dbReference type="Proteomes" id="UP000198606">
    <property type="component" value="Unassembled WGS sequence"/>
</dbReference>
<comment type="subcellular location">
    <subcellularLocation>
        <location evidence="1">Membrane</location>
        <topology evidence="1">Multi-pass membrane protein</topology>
    </subcellularLocation>
</comment>
<feature type="transmembrane region" description="Helical" evidence="5">
    <location>
        <begin position="276"/>
        <end position="293"/>
    </location>
</feature>
<dbReference type="Pfam" id="PF00892">
    <property type="entry name" value="EamA"/>
    <property type="match status" value="2"/>
</dbReference>
<dbReference type="InterPro" id="IPR037185">
    <property type="entry name" value="EmrE-like"/>
</dbReference>
<accession>A0A1G8DHB5</accession>
<evidence type="ECO:0000259" key="6">
    <source>
        <dbReference type="Pfam" id="PF00892"/>
    </source>
</evidence>
<protein>
    <submittedName>
        <fullName evidence="7">Permease of the drug/metabolite transporter (DMT) superfamily</fullName>
    </submittedName>
</protein>
<dbReference type="EMBL" id="FNDG01000005">
    <property type="protein sequence ID" value="SDH57056.1"/>
    <property type="molecule type" value="Genomic_DNA"/>
</dbReference>
<feature type="transmembrane region" description="Helical" evidence="5">
    <location>
        <begin position="194"/>
        <end position="214"/>
    </location>
</feature>
<keyword evidence="4 5" id="KW-0472">Membrane</keyword>
<evidence type="ECO:0000256" key="4">
    <source>
        <dbReference type="ARBA" id="ARBA00023136"/>
    </source>
</evidence>
<dbReference type="SUPFAM" id="SSF103481">
    <property type="entry name" value="Multidrug resistance efflux transporter EmrE"/>
    <property type="match status" value="2"/>
</dbReference>
<feature type="domain" description="EamA" evidence="6">
    <location>
        <begin position="16"/>
        <end position="148"/>
    </location>
</feature>
<proteinExistence type="predicted"/>
<feature type="transmembrane region" description="Helical" evidence="5">
    <location>
        <begin position="132"/>
        <end position="149"/>
    </location>
</feature>
<evidence type="ECO:0000313" key="7">
    <source>
        <dbReference type="EMBL" id="SDH57056.1"/>
    </source>
</evidence>
<dbReference type="PANTHER" id="PTHR22911:SF6">
    <property type="entry name" value="SOLUTE CARRIER FAMILY 35 MEMBER G1"/>
    <property type="match status" value="1"/>
</dbReference>
<dbReference type="PANTHER" id="PTHR22911">
    <property type="entry name" value="ACYL-MALONYL CONDENSING ENZYME-RELATED"/>
    <property type="match status" value="1"/>
</dbReference>
<reference evidence="7 8" key="1">
    <citation type="submission" date="2016-10" db="EMBL/GenBank/DDBJ databases">
        <authorList>
            <person name="de Groot N.N."/>
        </authorList>
    </citation>
    <scope>NUCLEOTIDE SEQUENCE [LARGE SCALE GENOMIC DNA]</scope>
    <source>
        <strain evidence="7 8">LMG 18387</strain>
    </source>
</reference>
<organism evidence="7 8">
    <name type="scientific">Phytopseudomonas flavescens</name>
    <dbReference type="NCBI Taxonomy" id="29435"/>
    <lineage>
        <taxon>Bacteria</taxon>
        <taxon>Pseudomonadati</taxon>
        <taxon>Pseudomonadota</taxon>
        <taxon>Gammaproteobacteria</taxon>
        <taxon>Pseudomonadales</taxon>
        <taxon>Pseudomonadaceae</taxon>
        <taxon>Phytopseudomonas</taxon>
    </lineage>
</organism>
<evidence type="ECO:0000256" key="2">
    <source>
        <dbReference type="ARBA" id="ARBA00022692"/>
    </source>
</evidence>
<sequence length="299" mass="31937">MGTHHNRGQNPNHLGGIVLRVAAAGFMTAMSACVKAASEQVEVGQIVFWRSFISLLPILIFLIAKNNFPRGLVTRHPKSHLLRGMLGFIAMACSFVSFKYLSLANATAISFLVPLVSLPLAAYMLRETMTSRIIFCVLLGFSGVLVLLGQDLTAPDWNQDFIYGVGGGLGFVASMSFLRVFIKSMTITESSSAIAFYFGLIGAAIALLTIPFGWTSPTPSTWLFLLGAGIFGGIGHILATEAIARAPVSLLGPYEYTALIWAMLLDAMLFGVIPQTIGFAGGGLIVVAALLATRSGRMR</sequence>
<name>A0A1G8DHB5_9GAMM</name>
<dbReference type="PROSITE" id="PS51257">
    <property type="entry name" value="PROKAR_LIPOPROTEIN"/>
    <property type="match status" value="1"/>
</dbReference>
<feature type="transmembrane region" description="Helical" evidence="5">
    <location>
        <begin position="251"/>
        <end position="270"/>
    </location>
</feature>
<dbReference type="STRING" id="29435.SAMN05216588_105262"/>
<dbReference type="AlphaFoldDB" id="A0A1G8DHB5"/>
<evidence type="ECO:0000256" key="3">
    <source>
        <dbReference type="ARBA" id="ARBA00022989"/>
    </source>
</evidence>
<dbReference type="InterPro" id="IPR000620">
    <property type="entry name" value="EamA_dom"/>
</dbReference>
<feature type="transmembrane region" description="Helical" evidence="5">
    <location>
        <begin position="46"/>
        <end position="64"/>
    </location>
</feature>
<keyword evidence="2 5" id="KW-0812">Transmembrane</keyword>
<dbReference type="RefSeq" id="WP_084304427.1">
    <property type="nucleotide sequence ID" value="NZ_FNDG01000005.1"/>
</dbReference>
<feature type="domain" description="EamA" evidence="6">
    <location>
        <begin position="164"/>
        <end position="293"/>
    </location>
</feature>
<keyword evidence="3 5" id="KW-1133">Transmembrane helix</keyword>
<feature type="transmembrane region" description="Helical" evidence="5">
    <location>
        <begin position="108"/>
        <end position="125"/>
    </location>
</feature>
<gene>
    <name evidence="7" type="ORF">SAMN05216588_105262</name>
</gene>
<feature type="transmembrane region" description="Helical" evidence="5">
    <location>
        <begin position="161"/>
        <end position="182"/>
    </location>
</feature>
<feature type="transmembrane region" description="Helical" evidence="5">
    <location>
        <begin position="220"/>
        <end position="239"/>
    </location>
</feature>
<evidence type="ECO:0000256" key="1">
    <source>
        <dbReference type="ARBA" id="ARBA00004141"/>
    </source>
</evidence>
<dbReference type="GO" id="GO:0016020">
    <property type="term" value="C:membrane"/>
    <property type="evidence" value="ECO:0007669"/>
    <property type="project" value="UniProtKB-SubCell"/>
</dbReference>
<feature type="transmembrane region" description="Helical" evidence="5">
    <location>
        <begin position="85"/>
        <end position="102"/>
    </location>
</feature>
<evidence type="ECO:0000256" key="5">
    <source>
        <dbReference type="SAM" id="Phobius"/>
    </source>
</evidence>